<accession>A0A8H3LCZ9</accession>
<proteinExistence type="inferred from homology"/>
<organism evidence="5 6">
    <name type="scientific">Rhizophagus clarus</name>
    <dbReference type="NCBI Taxonomy" id="94130"/>
    <lineage>
        <taxon>Eukaryota</taxon>
        <taxon>Fungi</taxon>
        <taxon>Fungi incertae sedis</taxon>
        <taxon>Mucoromycota</taxon>
        <taxon>Glomeromycotina</taxon>
        <taxon>Glomeromycetes</taxon>
        <taxon>Glomerales</taxon>
        <taxon>Glomeraceae</taxon>
        <taxon>Rhizophagus</taxon>
    </lineage>
</organism>
<dbReference type="Proteomes" id="UP000615446">
    <property type="component" value="Unassembled WGS sequence"/>
</dbReference>
<dbReference type="InterPro" id="IPR029063">
    <property type="entry name" value="SAM-dependent_MTases_sf"/>
</dbReference>
<comment type="caution">
    <text evidence="5">The sequence shown here is derived from an EMBL/GenBank/DDBJ whole genome shotgun (WGS) entry which is preliminary data.</text>
</comment>
<keyword evidence="2 5" id="KW-0489">Methyltransferase</keyword>
<evidence type="ECO:0000256" key="1">
    <source>
        <dbReference type="ARBA" id="ARBA00008361"/>
    </source>
</evidence>
<evidence type="ECO:0000256" key="2">
    <source>
        <dbReference type="ARBA" id="ARBA00022603"/>
    </source>
</evidence>
<dbReference type="PANTHER" id="PTHR12176">
    <property type="entry name" value="SAM-DEPENDENT METHYLTRANSFERASE SUPERFAMILY PROTEIN"/>
    <property type="match status" value="1"/>
</dbReference>
<evidence type="ECO:0000313" key="5">
    <source>
        <dbReference type="EMBL" id="GES86082.1"/>
    </source>
</evidence>
<sequence length="295" mass="34779">MSTNLNVLPDDVIEYRTKEYWEKRYSKEPSEISFDWFKTYKELKPLFDVHLPNKNVSILMLGCGNSTLSEDMYDDGYHNITNIDFSETVIENMRIRCKDRTGMTWLIMDIRELNFLDKTFDIVIDKGTMDALMCDEGDVWDPKPEVIEIVKKEVDEVTRVLKVGVYIYNIWTTTFSSSIFRETMLGSKNRNIRRSVSLFLLPHDTVKLNSYFWRFDDFFSKYDSIPLFYIIVWLLTSSKDRLKVCLRKSGGDAVAAHQVINRIKNDQPINLCIRVRILQFKCRDSACILIDRDKY</sequence>
<feature type="domain" description="Methyltransferase" evidence="4">
    <location>
        <begin position="53"/>
        <end position="168"/>
    </location>
</feature>
<dbReference type="EMBL" id="BLAL01000160">
    <property type="protein sequence ID" value="GES86082.1"/>
    <property type="molecule type" value="Genomic_DNA"/>
</dbReference>
<comment type="similarity">
    <text evidence="1">Belongs to the methyltransferase superfamily.</text>
</comment>
<keyword evidence="3 5" id="KW-0808">Transferase</keyword>
<dbReference type="Gene3D" id="3.40.50.150">
    <property type="entry name" value="Vaccinia Virus protein VP39"/>
    <property type="match status" value="1"/>
</dbReference>
<dbReference type="GO" id="GO:0032259">
    <property type="term" value="P:methylation"/>
    <property type="evidence" value="ECO:0007669"/>
    <property type="project" value="UniProtKB-KW"/>
</dbReference>
<dbReference type="AlphaFoldDB" id="A0A8H3LCZ9"/>
<reference evidence="5" key="1">
    <citation type="submission" date="2019-10" db="EMBL/GenBank/DDBJ databases">
        <title>Conservation and host-specific expression of non-tandemly repeated heterogenous ribosome RNA gene in arbuscular mycorrhizal fungi.</title>
        <authorList>
            <person name="Maeda T."/>
            <person name="Kobayashi Y."/>
            <person name="Nakagawa T."/>
            <person name="Ezawa T."/>
            <person name="Yamaguchi K."/>
            <person name="Bino T."/>
            <person name="Nishimoto Y."/>
            <person name="Shigenobu S."/>
            <person name="Kawaguchi M."/>
        </authorList>
    </citation>
    <scope>NUCLEOTIDE SEQUENCE</scope>
    <source>
        <strain evidence="5">HR1</strain>
    </source>
</reference>
<dbReference type="Pfam" id="PF13847">
    <property type="entry name" value="Methyltransf_31"/>
    <property type="match status" value="1"/>
</dbReference>
<gene>
    <name evidence="5" type="ORF">RCL2_001315500</name>
</gene>
<protein>
    <submittedName>
        <fullName evidence="5">S-adenosyl-L-methionine-dependent methyltransferase</fullName>
    </submittedName>
</protein>
<evidence type="ECO:0000259" key="4">
    <source>
        <dbReference type="Pfam" id="PF13847"/>
    </source>
</evidence>
<dbReference type="GO" id="GO:0008168">
    <property type="term" value="F:methyltransferase activity"/>
    <property type="evidence" value="ECO:0007669"/>
    <property type="project" value="UniProtKB-KW"/>
</dbReference>
<dbReference type="SUPFAM" id="SSF53335">
    <property type="entry name" value="S-adenosyl-L-methionine-dependent methyltransferases"/>
    <property type="match status" value="1"/>
</dbReference>
<evidence type="ECO:0000256" key="3">
    <source>
        <dbReference type="ARBA" id="ARBA00022679"/>
    </source>
</evidence>
<dbReference type="PANTHER" id="PTHR12176:SF80">
    <property type="entry name" value="EEF1A LYSINE METHYLTRANSFERASE 4"/>
    <property type="match status" value="1"/>
</dbReference>
<dbReference type="InterPro" id="IPR051419">
    <property type="entry name" value="Lys/N-term_MeTrsfase_sf"/>
</dbReference>
<evidence type="ECO:0000313" key="6">
    <source>
        <dbReference type="Proteomes" id="UP000615446"/>
    </source>
</evidence>
<name>A0A8H3LCZ9_9GLOM</name>
<dbReference type="OrthoDB" id="411785at2759"/>
<dbReference type="CDD" id="cd02440">
    <property type="entry name" value="AdoMet_MTases"/>
    <property type="match status" value="1"/>
</dbReference>
<dbReference type="InterPro" id="IPR025714">
    <property type="entry name" value="Methyltranfer_dom"/>
</dbReference>